<evidence type="ECO:0000256" key="7">
    <source>
        <dbReference type="ARBA" id="ARBA00022989"/>
    </source>
</evidence>
<evidence type="ECO:0000256" key="4">
    <source>
        <dbReference type="ARBA" id="ARBA00022500"/>
    </source>
</evidence>
<dbReference type="Proteomes" id="UP000865968">
    <property type="component" value="Unassembled WGS sequence"/>
</dbReference>
<dbReference type="InterPro" id="IPR004089">
    <property type="entry name" value="MCPsignal_dom"/>
</dbReference>
<dbReference type="PRINTS" id="PR00260">
    <property type="entry name" value="CHEMTRNSDUCR"/>
</dbReference>
<reference evidence="15" key="1">
    <citation type="journal article" date="2018" name="Genome Biol.">
        <title>SKESA: strategic k-mer extension for scrupulous assemblies.</title>
        <authorList>
            <person name="Souvorov A."/>
            <person name="Agarwala R."/>
            <person name="Lipman D.J."/>
        </authorList>
    </citation>
    <scope>NUCLEOTIDE SEQUENCE</scope>
    <source>
        <strain evidence="15">Morganella morganii ARLG-3209</strain>
    </source>
</reference>
<evidence type="ECO:0000256" key="2">
    <source>
        <dbReference type="ARBA" id="ARBA00022475"/>
    </source>
</evidence>
<dbReference type="Pfam" id="PF02203">
    <property type="entry name" value="TarH"/>
    <property type="match status" value="1"/>
</dbReference>
<dbReference type="FunFam" id="1.10.287.950:FF:000001">
    <property type="entry name" value="Methyl-accepting chemotaxis sensory transducer"/>
    <property type="match status" value="1"/>
</dbReference>
<proteinExistence type="inferred from homology"/>
<protein>
    <submittedName>
        <fullName evidence="15">Methyl-accepting chemotaxis protein II</fullName>
    </submittedName>
</protein>
<dbReference type="AlphaFoldDB" id="A0AAN5MHZ0"/>
<comment type="caution">
    <text evidence="15">The sequence shown here is derived from an EMBL/GenBank/DDBJ whole genome shotgun (WGS) entry which is preliminary data.</text>
</comment>
<evidence type="ECO:0000256" key="3">
    <source>
        <dbReference type="ARBA" id="ARBA00022481"/>
    </source>
</evidence>
<dbReference type="Pfam" id="PF00672">
    <property type="entry name" value="HAMP"/>
    <property type="match status" value="1"/>
</dbReference>
<comment type="subcellular location">
    <subcellularLocation>
        <location evidence="1">Cell inner membrane</location>
        <topology evidence="1">Multi-pass membrane protein</topology>
    </subcellularLocation>
</comment>
<keyword evidence="6 12" id="KW-0812">Transmembrane</keyword>
<dbReference type="PANTHER" id="PTHR43531">
    <property type="entry name" value="PROTEIN ICFG"/>
    <property type="match status" value="1"/>
</dbReference>
<feature type="domain" description="HAMP" evidence="14">
    <location>
        <begin position="209"/>
        <end position="261"/>
    </location>
</feature>
<dbReference type="PROSITE" id="PS50885">
    <property type="entry name" value="HAMP"/>
    <property type="match status" value="1"/>
</dbReference>
<dbReference type="InterPro" id="IPR003122">
    <property type="entry name" value="Tar_rcpt_lig-bd"/>
</dbReference>
<evidence type="ECO:0000313" key="16">
    <source>
        <dbReference type="Proteomes" id="UP000865968"/>
    </source>
</evidence>
<evidence type="ECO:0000256" key="8">
    <source>
        <dbReference type="ARBA" id="ARBA00023136"/>
    </source>
</evidence>
<feature type="transmembrane region" description="Helical" evidence="12">
    <location>
        <begin position="185"/>
        <end position="207"/>
    </location>
</feature>
<gene>
    <name evidence="15" type="ORF">I8608_003589</name>
</gene>
<dbReference type="Gene3D" id="1.20.120.30">
    <property type="entry name" value="Aspartate receptor, ligand-binding domain"/>
    <property type="match status" value="1"/>
</dbReference>
<evidence type="ECO:0000256" key="12">
    <source>
        <dbReference type="SAM" id="Phobius"/>
    </source>
</evidence>
<dbReference type="GO" id="GO:0007165">
    <property type="term" value="P:signal transduction"/>
    <property type="evidence" value="ECO:0007669"/>
    <property type="project" value="UniProtKB-KW"/>
</dbReference>
<dbReference type="SUPFAM" id="SSF58104">
    <property type="entry name" value="Methyl-accepting chemotaxis protein (MCP) signaling domain"/>
    <property type="match status" value="1"/>
</dbReference>
<dbReference type="EMBL" id="DACSWI010000014">
    <property type="protein sequence ID" value="HAT3810690.1"/>
    <property type="molecule type" value="Genomic_DNA"/>
</dbReference>
<comment type="similarity">
    <text evidence="10">Belongs to the methyl-accepting chemotaxis (MCP) protein family.</text>
</comment>
<evidence type="ECO:0000259" key="13">
    <source>
        <dbReference type="PROSITE" id="PS50111"/>
    </source>
</evidence>
<evidence type="ECO:0000256" key="1">
    <source>
        <dbReference type="ARBA" id="ARBA00004429"/>
    </source>
</evidence>
<sequence>MLKRIKTSRFLLCFVLILMISQLITGTFFYTSIVNIGNDFSAVISIKQRIDLVNDSAANLQQARLDASRAAARFDKNRIAQGEAILNTAMAALKKSKEEWDTADAIPSRVNPELLSELSKNYNAYHLSIEKMLNILKNNAMEEFHNYDITPQREAFDKIYSKYLSDVDFIVSEMNDSVNEFIKKISFIIISLIFIFLLIILAILFGFKKLLTSPLDRAINYIHDISNGNLTNHIDKSGFNEIYMLTDALDNMQNSLTDIVDNVRSGTDAIYTGISEIATGNNDLSSRTEQQASALEETAASMEELTSTVKQNAENALQASHLSQNASDTARKGSLVVNSVVQTMRDISGSSQKISDIISVIDGIAFQTNILALNAAVEAARAGEQGRGFAVVAGEVRNLAQRSAQAAREIKNLIEDSVSRVDVGSKQAESAGETMTEVVSAVTRVTDIMGEIASASEEQSRGIDQVGRAVSEMDTVTQQNAALVQESASAAAALEDQAGRLTDAVAIFNIRNALQSPVQKTRAASFVTNTQVTPHHAMPEGVKEKYEEEWEAF</sequence>
<dbReference type="SUPFAM" id="SSF47170">
    <property type="entry name" value="Aspartate receptor, ligand-binding domain"/>
    <property type="match status" value="1"/>
</dbReference>
<dbReference type="InterPro" id="IPR035440">
    <property type="entry name" value="4HB_MCP_dom_sf"/>
</dbReference>
<dbReference type="PANTHER" id="PTHR43531:SF14">
    <property type="entry name" value="METHYL-ACCEPTING CHEMOTAXIS PROTEIN I-RELATED"/>
    <property type="match status" value="1"/>
</dbReference>
<keyword evidence="2" id="KW-1003">Cell membrane</keyword>
<dbReference type="InterPro" id="IPR003660">
    <property type="entry name" value="HAMP_dom"/>
</dbReference>
<dbReference type="GO" id="GO:0005886">
    <property type="term" value="C:plasma membrane"/>
    <property type="evidence" value="ECO:0007669"/>
    <property type="project" value="UniProtKB-SubCell"/>
</dbReference>
<dbReference type="Pfam" id="PF00015">
    <property type="entry name" value="MCPsignal"/>
    <property type="match status" value="1"/>
</dbReference>
<accession>A0AAN5MHZ0</accession>
<dbReference type="InterPro" id="IPR051310">
    <property type="entry name" value="MCP_chemotaxis"/>
</dbReference>
<keyword evidence="4" id="KW-0145">Chemotaxis</keyword>
<evidence type="ECO:0000256" key="11">
    <source>
        <dbReference type="PROSITE-ProRule" id="PRU00284"/>
    </source>
</evidence>
<name>A0AAN5MHZ0_MORMO</name>
<keyword evidence="7 12" id="KW-1133">Transmembrane helix</keyword>
<feature type="domain" description="Methyl-accepting transducer" evidence="13">
    <location>
        <begin position="266"/>
        <end position="495"/>
    </location>
</feature>
<dbReference type="RefSeq" id="WP_337999361.1">
    <property type="nucleotide sequence ID" value="NZ_JAKMWI010000017.1"/>
</dbReference>
<evidence type="ECO:0000259" key="14">
    <source>
        <dbReference type="PROSITE" id="PS50885"/>
    </source>
</evidence>
<dbReference type="SMART" id="SM00304">
    <property type="entry name" value="HAMP"/>
    <property type="match status" value="1"/>
</dbReference>
<keyword evidence="8 12" id="KW-0472">Membrane</keyword>
<dbReference type="GO" id="GO:0006935">
    <property type="term" value="P:chemotaxis"/>
    <property type="evidence" value="ECO:0007669"/>
    <property type="project" value="UniProtKB-KW"/>
</dbReference>
<dbReference type="InterPro" id="IPR004090">
    <property type="entry name" value="Chemotax_Me-accpt_rcpt"/>
</dbReference>
<dbReference type="Gene3D" id="1.10.287.950">
    <property type="entry name" value="Methyl-accepting chemotaxis protein"/>
    <property type="match status" value="1"/>
</dbReference>
<dbReference type="PROSITE" id="PS50111">
    <property type="entry name" value="CHEMOTAXIS_TRANSDUC_2"/>
    <property type="match status" value="1"/>
</dbReference>
<keyword evidence="9 11" id="KW-0807">Transducer</keyword>
<dbReference type="CDD" id="cd11386">
    <property type="entry name" value="MCP_signal"/>
    <property type="match status" value="1"/>
</dbReference>
<evidence type="ECO:0000256" key="9">
    <source>
        <dbReference type="ARBA" id="ARBA00023224"/>
    </source>
</evidence>
<dbReference type="GO" id="GO:0004888">
    <property type="term" value="F:transmembrane signaling receptor activity"/>
    <property type="evidence" value="ECO:0007669"/>
    <property type="project" value="InterPro"/>
</dbReference>
<evidence type="ECO:0000256" key="6">
    <source>
        <dbReference type="ARBA" id="ARBA00022692"/>
    </source>
</evidence>
<evidence type="ECO:0000256" key="5">
    <source>
        <dbReference type="ARBA" id="ARBA00022519"/>
    </source>
</evidence>
<reference evidence="15" key="2">
    <citation type="submission" date="2020-10" db="EMBL/GenBank/DDBJ databases">
        <authorList>
            <consortium name="NCBI Pathogen Detection Project"/>
        </authorList>
    </citation>
    <scope>NUCLEOTIDE SEQUENCE</scope>
    <source>
        <strain evidence="15">Morganella morganii ARLG-3209</strain>
    </source>
</reference>
<dbReference type="SMART" id="SM00283">
    <property type="entry name" value="MA"/>
    <property type="match status" value="1"/>
</dbReference>
<evidence type="ECO:0000313" key="15">
    <source>
        <dbReference type="EMBL" id="HAT3810690.1"/>
    </source>
</evidence>
<evidence type="ECO:0000256" key="10">
    <source>
        <dbReference type="ARBA" id="ARBA00029447"/>
    </source>
</evidence>
<keyword evidence="5" id="KW-0997">Cell inner membrane</keyword>
<organism evidence="15 16">
    <name type="scientific">Morganella morganii</name>
    <name type="common">Proteus morganii</name>
    <dbReference type="NCBI Taxonomy" id="582"/>
    <lineage>
        <taxon>Bacteria</taxon>
        <taxon>Pseudomonadati</taxon>
        <taxon>Pseudomonadota</taxon>
        <taxon>Gammaproteobacteria</taxon>
        <taxon>Enterobacterales</taxon>
        <taxon>Morganellaceae</taxon>
        <taxon>Morganella</taxon>
    </lineage>
</organism>
<dbReference type="CDD" id="cd19407">
    <property type="entry name" value="Tar_Tsr_sensor"/>
    <property type="match status" value="1"/>
</dbReference>
<keyword evidence="3" id="KW-0488">Methylation</keyword>